<evidence type="ECO:0000313" key="2">
    <source>
        <dbReference type="EMBL" id="QXI14776.1"/>
    </source>
</evidence>
<protein>
    <submittedName>
        <fullName evidence="2">Uncharacterized protein</fullName>
    </submittedName>
</protein>
<evidence type="ECO:0000256" key="1">
    <source>
        <dbReference type="SAM" id="MobiDB-lite"/>
    </source>
</evidence>
<feature type="region of interest" description="Disordered" evidence="1">
    <location>
        <begin position="1"/>
        <end position="28"/>
    </location>
</feature>
<organism evidence="2 3">
    <name type="scientific">Pseudomonas zeae</name>
    <dbReference type="NCBI Taxonomy" id="2745510"/>
    <lineage>
        <taxon>Bacteria</taxon>
        <taxon>Pseudomonadati</taxon>
        <taxon>Pseudomonadota</taxon>
        <taxon>Gammaproteobacteria</taxon>
        <taxon>Pseudomonadales</taxon>
        <taxon>Pseudomonadaceae</taxon>
        <taxon>Pseudomonas</taxon>
    </lineage>
</organism>
<gene>
    <name evidence="2" type="ORF">HU754_008585</name>
</gene>
<dbReference type="RefSeq" id="WP_099758281.1">
    <property type="nucleotide sequence ID" value="NZ_CATKQI010000032.1"/>
</dbReference>
<name>A0A9E6NVR1_9PSED</name>
<evidence type="ECO:0000313" key="3">
    <source>
        <dbReference type="Proteomes" id="UP000627092"/>
    </source>
</evidence>
<dbReference type="Proteomes" id="UP000627092">
    <property type="component" value="Chromosome"/>
</dbReference>
<feature type="compositionally biased region" description="Basic residues" evidence="1">
    <location>
        <begin position="16"/>
        <end position="27"/>
    </location>
</feature>
<reference evidence="2" key="2">
    <citation type="journal article" date="2021" name="Microorganisms">
        <title>The Ever-Expanding Pseudomonas Genus: Description of 43 New Species and Partition of the Pseudomonas putida Group.</title>
        <authorList>
            <person name="Girard L."/>
            <person name="Lood C."/>
            <person name="Hofte M."/>
            <person name="Vandamme P."/>
            <person name="Rokni-Zadeh H."/>
            <person name="van Noort V."/>
            <person name="Lavigne R."/>
            <person name="De Mot R."/>
        </authorList>
    </citation>
    <scope>NUCLEOTIDE SEQUENCE</scope>
    <source>
        <strain evidence="2">OE 48.2</strain>
    </source>
</reference>
<sequence>MKTVQVMINEGGNMRKSVKKSPTKKRSIKTDEKFISSELSANQQRFLQLLITGIEDEPNVLAGRR</sequence>
<accession>A0A9E6NVR1</accession>
<dbReference type="EMBL" id="CP077090">
    <property type="protein sequence ID" value="QXI14776.1"/>
    <property type="molecule type" value="Genomic_DNA"/>
</dbReference>
<dbReference type="AlphaFoldDB" id="A0A9E6NVR1"/>
<dbReference type="KEGG" id="pze:HU754_008585"/>
<reference evidence="2" key="1">
    <citation type="journal article" date="2020" name="Microorganisms">
        <title>Reliable Identification of Environmental Pseudomonas Isolates Using the rpoD Gene.</title>
        <authorList>
            <consortium name="The Broad Institute Genome Sequencing Platform"/>
            <person name="Girard L."/>
            <person name="Lood C."/>
            <person name="Rokni-Zadeh H."/>
            <person name="van Noort V."/>
            <person name="Lavigne R."/>
            <person name="De Mot R."/>
        </authorList>
    </citation>
    <scope>NUCLEOTIDE SEQUENCE</scope>
    <source>
        <strain evidence="2">OE 48.2</strain>
    </source>
</reference>
<proteinExistence type="predicted"/>